<dbReference type="STRING" id="79883.GCA_001636495_02027"/>
<dbReference type="AlphaFoldDB" id="A0A5D4T3G5"/>
<dbReference type="Pfam" id="PF02016">
    <property type="entry name" value="Peptidase_S66"/>
    <property type="match status" value="1"/>
</dbReference>
<comment type="similarity">
    <text evidence="1">Belongs to the peptidase S66 family.</text>
</comment>
<accession>A0A5D4T3G5</accession>
<dbReference type="RefSeq" id="WP_148987563.1">
    <property type="nucleotide sequence ID" value="NZ_VTEV01000003.1"/>
</dbReference>
<comment type="caution">
    <text evidence="9">The sequence shown here is derived from an EMBL/GenBank/DDBJ whole genome shotgun (WGS) entry which is preliminary data.</text>
</comment>
<keyword evidence="2 9" id="KW-0121">Carboxypeptidase</keyword>
<dbReference type="OrthoDB" id="9807329at2"/>
<dbReference type="Proteomes" id="UP000322524">
    <property type="component" value="Unassembled WGS sequence"/>
</dbReference>
<evidence type="ECO:0000256" key="3">
    <source>
        <dbReference type="ARBA" id="ARBA00022670"/>
    </source>
</evidence>
<feature type="active site" description="Nucleophile" evidence="6">
    <location>
        <position position="109"/>
    </location>
</feature>
<sequence>MKPLRLKKGDTVGVIAPASPPKQEKLKLALPFLEDELGLKIKMGKYVDAPYGYLASKDEEKIDDLHAMFQDEEVKAIFCACGGFGTARIASNIDYDIIKNNPKIFWGYSDITFLHHAFYQQAGLTSFHGPMLSSDIGLDSIHPLSKAYFQQLFEPTEIVYTEELSPLEVMNEGVATGELVGGNLTLLVSSLGTPFELQTKGKILFFEDIDEQPYKVDRMLNQLKMAGKFADAKGIVIGNFHNCVPDEGKASLTLEEVITQHVQDANKPTMSGFQFGHCSPNIAVPHGAKAELNTYNKTLTIQAGVD</sequence>
<keyword evidence="5" id="KW-0720">Serine protease</keyword>
<evidence type="ECO:0000256" key="4">
    <source>
        <dbReference type="ARBA" id="ARBA00022801"/>
    </source>
</evidence>
<dbReference type="InterPro" id="IPR027478">
    <property type="entry name" value="LdcA_N"/>
</dbReference>
<dbReference type="PIRSF" id="PIRSF028757">
    <property type="entry name" value="LD-carboxypeptidase"/>
    <property type="match status" value="1"/>
</dbReference>
<gene>
    <name evidence="9" type="ORF">FZC76_07060</name>
</gene>
<feature type="active site" description="Charge relay system" evidence="6">
    <location>
        <position position="207"/>
    </location>
</feature>
<evidence type="ECO:0000256" key="2">
    <source>
        <dbReference type="ARBA" id="ARBA00022645"/>
    </source>
</evidence>
<dbReference type="InterPro" id="IPR029062">
    <property type="entry name" value="Class_I_gatase-like"/>
</dbReference>
<dbReference type="GO" id="GO:0006508">
    <property type="term" value="P:proteolysis"/>
    <property type="evidence" value="ECO:0007669"/>
    <property type="project" value="UniProtKB-KW"/>
</dbReference>
<dbReference type="EMBL" id="VTEV01000003">
    <property type="protein sequence ID" value="TYS68696.1"/>
    <property type="molecule type" value="Genomic_DNA"/>
</dbReference>
<dbReference type="SUPFAM" id="SSF52317">
    <property type="entry name" value="Class I glutamine amidotransferase-like"/>
    <property type="match status" value="1"/>
</dbReference>
<dbReference type="CDD" id="cd07025">
    <property type="entry name" value="Peptidase_S66"/>
    <property type="match status" value="1"/>
</dbReference>
<keyword evidence="3" id="KW-0645">Protease</keyword>
<dbReference type="Pfam" id="PF17676">
    <property type="entry name" value="Peptidase_S66C"/>
    <property type="match status" value="1"/>
</dbReference>
<evidence type="ECO:0000313" key="9">
    <source>
        <dbReference type="EMBL" id="TYS68696.1"/>
    </source>
</evidence>
<reference evidence="9 10" key="1">
    <citation type="submission" date="2019-08" db="EMBL/GenBank/DDBJ databases">
        <title>Bacillus genomes from the desert of Cuatro Cienegas, Coahuila.</title>
        <authorList>
            <person name="Olmedo-Alvarez G."/>
        </authorList>
    </citation>
    <scope>NUCLEOTIDE SEQUENCE [LARGE SCALE GENOMIC DNA]</scope>
    <source>
        <strain evidence="9 10">CH28_1T</strain>
    </source>
</reference>
<feature type="domain" description="LD-carboxypeptidase N-terminal" evidence="7">
    <location>
        <begin position="12"/>
        <end position="129"/>
    </location>
</feature>
<keyword evidence="4" id="KW-0378">Hydrolase</keyword>
<dbReference type="Gene3D" id="3.50.30.60">
    <property type="entry name" value="LD-carboxypeptidase A C-terminal domain-like"/>
    <property type="match status" value="1"/>
</dbReference>
<dbReference type="GO" id="GO:0004180">
    <property type="term" value="F:carboxypeptidase activity"/>
    <property type="evidence" value="ECO:0007669"/>
    <property type="project" value="UniProtKB-KW"/>
</dbReference>
<dbReference type="InterPro" id="IPR003507">
    <property type="entry name" value="S66_fam"/>
</dbReference>
<organism evidence="9 10">
    <name type="scientific">Sutcliffiella horikoshii</name>
    <dbReference type="NCBI Taxonomy" id="79883"/>
    <lineage>
        <taxon>Bacteria</taxon>
        <taxon>Bacillati</taxon>
        <taxon>Bacillota</taxon>
        <taxon>Bacilli</taxon>
        <taxon>Bacillales</taxon>
        <taxon>Bacillaceae</taxon>
        <taxon>Sutcliffiella</taxon>
    </lineage>
</organism>
<evidence type="ECO:0000256" key="1">
    <source>
        <dbReference type="ARBA" id="ARBA00010233"/>
    </source>
</evidence>
<evidence type="ECO:0000313" key="10">
    <source>
        <dbReference type="Proteomes" id="UP000322524"/>
    </source>
</evidence>
<evidence type="ECO:0000256" key="6">
    <source>
        <dbReference type="PIRSR" id="PIRSR028757-1"/>
    </source>
</evidence>
<evidence type="ECO:0000256" key="5">
    <source>
        <dbReference type="ARBA" id="ARBA00022825"/>
    </source>
</evidence>
<dbReference type="InterPro" id="IPR040449">
    <property type="entry name" value="Peptidase_S66_N"/>
</dbReference>
<dbReference type="InterPro" id="IPR027461">
    <property type="entry name" value="Carboxypeptidase_A_C_sf"/>
</dbReference>
<dbReference type="InterPro" id="IPR040921">
    <property type="entry name" value="Peptidase_S66C"/>
</dbReference>
<dbReference type="Gene3D" id="3.40.50.10740">
    <property type="entry name" value="Class I glutamine amidotransferase-like"/>
    <property type="match status" value="1"/>
</dbReference>
<dbReference type="GO" id="GO:0008236">
    <property type="term" value="F:serine-type peptidase activity"/>
    <property type="evidence" value="ECO:0007669"/>
    <property type="project" value="UniProtKB-KW"/>
</dbReference>
<dbReference type="PANTHER" id="PTHR30237">
    <property type="entry name" value="MURAMOYLTETRAPEPTIDE CARBOXYPEPTIDASE"/>
    <property type="match status" value="1"/>
</dbReference>
<feature type="active site" description="Charge relay system" evidence="6">
    <location>
        <position position="277"/>
    </location>
</feature>
<feature type="domain" description="LD-carboxypeptidase C-terminal" evidence="8">
    <location>
        <begin position="176"/>
        <end position="292"/>
    </location>
</feature>
<protein>
    <submittedName>
        <fullName evidence="9">LD-carboxypeptidase</fullName>
    </submittedName>
</protein>
<proteinExistence type="inferred from homology"/>
<evidence type="ECO:0000259" key="7">
    <source>
        <dbReference type="Pfam" id="PF02016"/>
    </source>
</evidence>
<evidence type="ECO:0000259" key="8">
    <source>
        <dbReference type="Pfam" id="PF17676"/>
    </source>
</evidence>
<name>A0A5D4T3G5_9BACI</name>
<dbReference type="SUPFAM" id="SSF141986">
    <property type="entry name" value="LD-carboxypeptidase A C-terminal domain-like"/>
    <property type="match status" value="1"/>
</dbReference>
<dbReference type="PANTHER" id="PTHR30237:SF2">
    <property type="entry name" value="MUREIN TETRAPEPTIDE CARBOXYPEPTIDASE"/>
    <property type="match status" value="1"/>
</dbReference>